<organism evidence="6 7">
    <name type="scientific">Candidatus Fervidibacter sacchari</name>
    <dbReference type="NCBI Taxonomy" id="1448929"/>
    <lineage>
        <taxon>Bacteria</taxon>
        <taxon>Candidatus Fervidibacterota</taxon>
        <taxon>Candidatus Fervidibacter</taxon>
    </lineage>
</organism>
<dbReference type="Proteomes" id="UP001204798">
    <property type="component" value="Unassembled WGS sequence"/>
</dbReference>
<evidence type="ECO:0000313" key="6">
    <source>
        <dbReference type="EMBL" id="MCS3919286.1"/>
    </source>
</evidence>
<sequence>MARWIAPLLVTVTFFGLLTVGFWQARKHLPNPKEWARLLETELQATLSVPVKVGSAEISLNGATIRNLMIQPDSRSPTGYVLTVPELKLRWSLWQILRPSQWKQVVQAQIERVLHQVIIANATLFLWRDRKGRWNVQTFFAQQPTRPAARVPALQIRDGTLIIGDETLPLPNGLPFKLKLVNVQAKVRPVGSGTHIEAEGRIASPLGLDGSKASLTIVQVGNEVGQDSRGRLTAKGIKVAALPQQIRSFGDGRVNLLSGKVDQLVLNWQQKDTEAELSGSALLNDTIAKLAISKPSNLSPLDAALSFSVRLADRRIRNWHLTVRTLKTHPQLGEGMLAAEGRRNFWLVRWRGEGLKLAIIRSFVTQPLPLTEGNLSGDFAAESKGSRFRVDANLSIRRTRLQPTGELRKLQIPTIAVSSAETQIHIERLGKRWVGRVEILARTEVGQAKAKVWLNGKEGRSDVQIANFRLAPFYPVALNLLPTHLHPYARLKGGMVSGTLTVSWRGRKWRLDELKAKFYQTTVVSDKLPDLKFSGQIQSDGKTFRILSVRVNLDSNAFAFLSGQTTLARTPIWQVQGQISPSAMERLAAWAQAKLNLPVNLIRGGQAQVGLGGVGTQWQVQLSWDEPFGFVNLQNLKWQTQLGRLTLLASPQGATAFLNEATANLTNQRIVADGSVFQLAEGVQFSEWRCIWDEKKKLLFAYGSVKVPNFGFNGLALENARADLEFALSLADKPSAELRAINIQANLLDGTLSNGRLLLVSHSKEKFAFNASARLQEVDIGKITGWLEKRAGQAFSAKGKFSGSIFVNAQVPKSLQLSLEGILSGLKANNGNEQLRAQKLTVTNLTVAAERNGNRWLIRQVAGEGIGQNLVSSANGKDLKVERVHFQGFAKRSESGWLWDLRLPQIRVWEGKASGQAKGTPETVKSHFSFADLDIAQLAKFAGLKLEGDLPKGKGSGWLKLLAEKRNGKWQGDFEGASLLTEASWNEWNVKMAGARVRGKFLADEKLSLQHLSGKVEGIHLLSEDGQAVLSGTFAFKEKVASLMLSGKWTGVSLRRLSRRFELPVQIQGFAEGTVQILWDGNWQISGTANSQAVGVGESALWRDVSGEWVWQGNEIRLKQVQVKWGDGALKGEGIVRTSPNAPTTLTVQAKGIALADLSRLLQEWQLPLSDWHWYGQANGQIWLSVTNGRVNLTVSLDGQRVRFGSAQLGRARLDLTVDRRIQGDETLVSASGILNLRSNGMVVTAEFDGVQPNWQIRWRGGNVPIEALRLIANDWKQRLSKEASTILDQWLNLPLRGEVWSEGEVSVAEGKIARMQASFHSPNLWGIGELPTQANLTVERTGKLWVVRLKDLRQGVATAVGMVSVADSGEISGELVLKQVSPELAASLAKFLGAKFEAKSLPEGVLSAQLKLAGTTEKPVIEGTLQAGDVYWRGWTARQIFVRRFELRDGTLKVEKGDGIIRWRTGASLASFWGWINFNGKRQMLWRIEMPPTPLDAVLPPDLPLQIENGWLSGSMSLQGSWDEPRLKGSLEMFADAVQFAKNNSLPQSLEPLSKLRDVRFQVEADGRRAKLTKFVAHWSTGELIGSGWMELGEGGLQNLFANKGELTLRAKDVKTKLQATNLNLEDATFKGKLDGNGLMLIVESAQGDGFSVQGSVSWVKMPKDRWEWISSGKWDLTLRLSDFRWQFEGARGELSGYLTLRSQRESEPPTLVGNLTIHDGDILRLPVVAAGGDGKWQFPPALRLALRLDIGDKFFLRNPQASLMLDGELQLAGDLSQPRLEGELRSQRGTLRLPATVLTITDMGVRVAYAVDPLTRQWLGTARLRVEGETQLDIHRIIFTVSGPVDAQSQRLGILPSVTLLATPPLPEQTALERMFGLGLAQLGEALTNWQQLFSGALVQSFMGNLLAPLTEPIAQALRWTELTVIREQTTGRQWLRLGIPLSPRLHVLWRHGLSPADPSALEVQYYLGKRTSVTVTKREREQAEIRVQTSVRF</sequence>
<name>A0ABT2EPC4_9BACT</name>
<accession>A0ABT2EPC4</accession>
<keyword evidence="3" id="KW-1133">Transmembrane helix</keyword>
<keyword evidence="4" id="KW-0472">Membrane</keyword>
<dbReference type="Pfam" id="PF04357">
    <property type="entry name" value="TamB"/>
    <property type="match status" value="1"/>
</dbReference>
<proteinExistence type="predicted"/>
<gene>
    <name evidence="6" type="ORF">M2350_001699</name>
</gene>
<keyword evidence="2" id="KW-0812">Transmembrane</keyword>
<evidence type="ECO:0000256" key="2">
    <source>
        <dbReference type="ARBA" id="ARBA00022692"/>
    </source>
</evidence>
<dbReference type="PANTHER" id="PTHR30441">
    <property type="entry name" value="DUF748 DOMAIN-CONTAINING PROTEIN"/>
    <property type="match status" value="1"/>
</dbReference>
<dbReference type="EMBL" id="JANUCP010000003">
    <property type="protein sequence ID" value="MCS3919286.1"/>
    <property type="molecule type" value="Genomic_DNA"/>
</dbReference>
<evidence type="ECO:0000256" key="4">
    <source>
        <dbReference type="ARBA" id="ARBA00023136"/>
    </source>
</evidence>
<feature type="domain" description="Translocation and assembly module TamB C-terminal" evidence="5">
    <location>
        <begin position="1648"/>
        <end position="1983"/>
    </location>
</feature>
<comment type="subcellular location">
    <subcellularLocation>
        <location evidence="1">Membrane</location>
        <topology evidence="1">Single-pass membrane protein</topology>
    </subcellularLocation>
</comment>
<reference evidence="6 7" key="1">
    <citation type="submission" date="2022-08" db="EMBL/GenBank/DDBJ databases">
        <title>Bacterial and archaeal communities from various locations to study Microbial Dark Matter (Phase II).</title>
        <authorList>
            <person name="Stepanauskas R."/>
        </authorList>
    </citation>
    <scope>NUCLEOTIDE SEQUENCE [LARGE SCALE GENOMIC DNA]</scope>
    <source>
        <strain evidence="6 7">PD1</strain>
    </source>
</reference>
<evidence type="ECO:0000313" key="7">
    <source>
        <dbReference type="Proteomes" id="UP001204798"/>
    </source>
</evidence>
<comment type="caution">
    <text evidence="6">The sequence shown here is derived from an EMBL/GenBank/DDBJ whole genome shotgun (WGS) entry which is preliminary data.</text>
</comment>
<keyword evidence="7" id="KW-1185">Reference proteome</keyword>
<dbReference type="InterPro" id="IPR052894">
    <property type="entry name" value="AsmA-related"/>
</dbReference>
<evidence type="ECO:0000259" key="5">
    <source>
        <dbReference type="Pfam" id="PF04357"/>
    </source>
</evidence>
<dbReference type="InterPro" id="IPR007452">
    <property type="entry name" value="TamB_C"/>
</dbReference>
<protein>
    <recommendedName>
        <fullName evidence="5">Translocation and assembly module TamB C-terminal domain-containing protein</fullName>
    </recommendedName>
</protein>
<evidence type="ECO:0000256" key="3">
    <source>
        <dbReference type="ARBA" id="ARBA00022989"/>
    </source>
</evidence>
<dbReference type="RefSeq" id="WP_259095561.1">
    <property type="nucleotide sequence ID" value="NZ_CP130454.1"/>
</dbReference>
<dbReference type="PANTHER" id="PTHR30441:SF4">
    <property type="entry name" value="PROTEIN ASMA"/>
    <property type="match status" value="1"/>
</dbReference>
<evidence type="ECO:0000256" key="1">
    <source>
        <dbReference type="ARBA" id="ARBA00004167"/>
    </source>
</evidence>